<keyword evidence="3" id="KW-0540">Nuclease</keyword>
<dbReference type="AlphaFoldDB" id="A0A853GSU1"/>
<gene>
    <name evidence="9" type="primary">recJ</name>
    <name evidence="9" type="ORF">H0A62_11325</name>
</gene>
<evidence type="ECO:0000313" key="10">
    <source>
        <dbReference type="Proteomes" id="UP000554144"/>
    </source>
</evidence>
<feature type="domain" description="DDH" evidence="6">
    <location>
        <begin position="75"/>
        <end position="235"/>
    </location>
</feature>
<dbReference type="Gene3D" id="3.10.310.30">
    <property type="match status" value="1"/>
</dbReference>
<dbReference type="InterPro" id="IPR038763">
    <property type="entry name" value="DHH_sf"/>
</dbReference>
<dbReference type="PANTHER" id="PTHR30255:SF2">
    <property type="entry name" value="SINGLE-STRANDED-DNA-SPECIFIC EXONUCLEASE RECJ"/>
    <property type="match status" value="1"/>
</dbReference>
<dbReference type="NCBIfam" id="TIGR00644">
    <property type="entry name" value="recJ"/>
    <property type="match status" value="1"/>
</dbReference>
<dbReference type="Gene3D" id="3.90.1640.30">
    <property type="match status" value="1"/>
</dbReference>
<evidence type="ECO:0000259" key="7">
    <source>
        <dbReference type="Pfam" id="PF02272"/>
    </source>
</evidence>
<dbReference type="InterPro" id="IPR003156">
    <property type="entry name" value="DHHA1_dom"/>
</dbReference>
<comment type="similarity">
    <text evidence="1">Belongs to the RecJ family.</text>
</comment>
<protein>
    <recommendedName>
        <fullName evidence="2">Single-stranded-DNA-specific exonuclease RecJ</fullName>
    </recommendedName>
</protein>
<keyword evidence="4" id="KW-0378">Hydrolase</keyword>
<feature type="domain" description="DHHA1" evidence="7">
    <location>
        <begin position="357"/>
        <end position="453"/>
    </location>
</feature>
<evidence type="ECO:0000256" key="3">
    <source>
        <dbReference type="ARBA" id="ARBA00022722"/>
    </source>
</evidence>
<dbReference type="EMBL" id="JACCEV010000002">
    <property type="protein sequence ID" value="NYT86198.1"/>
    <property type="molecule type" value="Genomic_DNA"/>
</dbReference>
<dbReference type="OrthoDB" id="9809852at2"/>
<organism evidence="9 10">
    <name type="scientific">Pollutimonas harenae</name>
    <dbReference type="NCBI Taxonomy" id="657015"/>
    <lineage>
        <taxon>Bacteria</taxon>
        <taxon>Pseudomonadati</taxon>
        <taxon>Pseudomonadota</taxon>
        <taxon>Betaproteobacteria</taxon>
        <taxon>Burkholderiales</taxon>
        <taxon>Alcaligenaceae</taxon>
        <taxon>Pollutimonas</taxon>
    </lineage>
</organism>
<dbReference type="Pfam" id="PF17768">
    <property type="entry name" value="RecJ_OB"/>
    <property type="match status" value="1"/>
</dbReference>
<dbReference type="RefSeq" id="WP_130040044.1">
    <property type="nucleotide sequence ID" value="NZ_JACCEV010000002.1"/>
</dbReference>
<dbReference type="InterPro" id="IPR001667">
    <property type="entry name" value="DDH_dom"/>
</dbReference>
<evidence type="ECO:0000256" key="1">
    <source>
        <dbReference type="ARBA" id="ARBA00005915"/>
    </source>
</evidence>
<accession>A0A853GSU1</accession>
<evidence type="ECO:0000256" key="4">
    <source>
        <dbReference type="ARBA" id="ARBA00022801"/>
    </source>
</evidence>
<dbReference type="FunFam" id="3.90.1640.30:FF:000001">
    <property type="entry name" value="Single-stranded-DNA-specific exonuclease RecJ"/>
    <property type="match status" value="1"/>
</dbReference>
<keyword evidence="5 9" id="KW-0269">Exonuclease</keyword>
<evidence type="ECO:0000256" key="2">
    <source>
        <dbReference type="ARBA" id="ARBA00019841"/>
    </source>
</evidence>
<dbReference type="PANTHER" id="PTHR30255">
    <property type="entry name" value="SINGLE-STRANDED-DNA-SPECIFIC EXONUCLEASE RECJ"/>
    <property type="match status" value="1"/>
</dbReference>
<sequence>MVTPKLSTRPNNFEASQVLQDAGIHPLLSRLWAARGVSDPNETRLAWGALIPPGQLTHVQHAAQVLADAIQARKKLLIVADYDCDGATACAVGLRALRSMGAIVDFLVPNRFETGYGLSPAVVELAVQHTTGKPDMLITVDNGIASVDGVEAALQAGMDVVITDHHLPGDTLPRALAIVNPNQPGCGFPSKNLAGVGVIFYLMLALRAELRQRGVYAADGGPRLDNLADLVALGTVADVVKLDANNRLLVTQGLQKMRTGRMQAGVRALFAVAGREPRQASCFDLGFALGPRINAAGRLADMSLGINCLTTDDEGIALDLARQLETMNQERRGIEATMREEALAAIQTSQPSIAASVCVYHPEWHQGVVGLVASRLKETYWRPTLAFARSDDGELRGSGRSIPDVHLRDVLDLVSKRHPGVILKFGGHAMAAGLTLREDAYEMFIKAFDDAVREMSGKASFDPVIETDGSLETGYANAEVASLLQQQVWGAGFPAPIFRDIFHVRQQRLLKEKHLKLSLERGHQRFDAIWFNHADMLPEHADIAYRLDLNVWNGITSAQLIVEYACAPQD</sequence>
<evidence type="ECO:0000259" key="8">
    <source>
        <dbReference type="Pfam" id="PF17768"/>
    </source>
</evidence>
<dbReference type="GO" id="GO:0008409">
    <property type="term" value="F:5'-3' exonuclease activity"/>
    <property type="evidence" value="ECO:0007669"/>
    <property type="project" value="InterPro"/>
</dbReference>
<evidence type="ECO:0000256" key="5">
    <source>
        <dbReference type="ARBA" id="ARBA00022839"/>
    </source>
</evidence>
<proteinExistence type="inferred from homology"/>
<dbReference type="Proteomes" id="UP000554144">
    <property type="component" value="Unassembled WGS sequence"/>
</dbReference>
<dbReference type="InterPro" id="IPR051673">
    <property type="entry name" value="SSDNA_exonuclease_RecJ"/>
</dbReference>
<dbReference type="InterPro" id="IPR004610">
    <property type="entry name" value="RecJ"/>
</dbReference>
<dbReference type="InterPro" id="IPR041122">
    <property type="entry name" value="RecJ_OB"/>
</dbReference>
<dbReference type="Pfam" id="PF01368">
    <property type="entry name" value="DHH"/>
    <property type="match status" value="1"/>
</dbReference>
<dbReference type="GO" id="GO:0006281">
    <property type="term" value="P:DNA repair"/>
    <property type="evidence" value="ECO:0007669"/>
    <property type="project" value="InterPro"/>
</dbReference>
<dbReference type="GO" id="GO:0003676">
    <property type="term" value="F:nucleic acid binding"/>
    <property type="evidence" value="ECO:0007669"/>
    <property type="project" value="InterPro"/>
</dbReference>
<name>A0A853GSU1_9BURK</name>
<comment type="caution">
    <text evidence="9">The sequence shown here is derived from an EMBL/GenBank/DDBJ whole genome shotgun (WGS) entry which is preliminary data.</text>
</comment>
<reference evidence="9 10" key="1">
    <citation type="submission" date="2020-07" db="EMBL/GenBank/DDBJ databases">
        <title>Taxonomic revisions and descriptions of new bacterial species based on genomic comparisons in the high-G+C-content subgroup of the family Alcaligenaceae.</title>
        <authorList>
            <person name="Szabo A."/>
            <person name="Felfoldi T."/>
        </authorList>
    </citation>
    <scope>NUCLEOTIDE SEQUENCE [LARGE SCALE GENOMIC DNA]</scope>
    <source>
        <strain evidence="9 10">DSM 25667</strain>
    </source>
</reference>
<dbReference type="GO" id="GO:0006310">
    <property type="term" value="P:DNA recombination"/>
    <property type="evidence" value="ECO:0007669"/>
    <property type="project" value="InterPro"/>
</dbReference>
<keyword evidence="10" id="KW-1185">Reference proteome</keyword>
<feature type="domain" description="RecJ OB" evidence="8">
    <location>
        <begin position="467"/>
        <end position="563"/>
    </location>
</feature>
<evidence type="ECO:0000259" key="6">
    <source>
        <dbReference type="Pfam" id="PF01368"/>
    </source>
</evidence>
<dbReference type="Pfam" id="PF02272">
    <property type="entry name" value="DHHA1"/>
    <property type="match status" value="1"/>
</dbReference>
<dbReference type="SUPFAM" id="SSF64182">
    <property type="entry name" value="DHH phosphoesterases"/>
    <property type="match status" value="1"/>
</dbReference>
<evidence type="ECO:0000313" key="9">
    <source>
        <dbReference type="EMBL" id="NYT86198.1"/>
    </source>
</evidence>